<dbReference type="SUPFAM" id="SSF54001">
    <property type="entry name" value="Cysteine proteinases"/>
    <property type="match status" value="1"/>
</dbReference>
<dbReference type="PANTHER" id="PTHR33022">
    <property type="entry name" value="DUF1985 DOMAIN-CONTAINING PROTEIN"/>
    <property type="match status" value="1"/>
</dbReference>
<reference evidence="7" key="2">
    <citation type="journal article" date="2017" name="J. Anim. Genet.">
        <title>Multiple reference genome sequences of hot pepper reveal the massive evolution of plant disease resistance genes by retroduplication.</title>
        <authorList>
            <person name="Kim S."/>
            <person name="Park J."/>
            <person name="Yeom S.-I."/>
            <person name="Kim Y.-M."/>
            <person name="Seo E."/>
            <person name="Kim K.-T."/>
            <person name="Kim M.-S."/>
            <person name="Lee J.M."/>
            <person name="Cheong K."/>
            <person name="Shin H.-S."/>
            <person name="Kim S.-B."/>
            <person name="Han K."/>
            <person name="Lee J."/>
            <person name="Park M."/>
            <person name="Lee H.-A."/>
            <person name="Lee H.-Y."/>
            <person name="Lee Y."/>
            <person name="Oh S."/>
            <person name="Lee J.H."/>
            <person name="Choi E."/>
            <person name="Choi E."/>
            <person name="Lee S.E."/>
            <person name="Jeon J."/>
            <person name="Kim H."/>
            <person name="Choi G."/>
            <person name="Song H."/>
            <person name="Lee J."/>
            <person name="Lee S.-C."/>
            <person name="Kwon J.-K."/>
            <person name="Lee H.-Y."/>
            <person name="Koo N."/>
            <person name="Hong Y."/>
            <person name="Kim R.W."/>
            <person name="Kang W.-H."/>
            <person name="Huh J.H."/>
            <person name="Kang B.-C."/>
            <person name="Yang T.-J."/>
            <person name="Lee Y.-H."/>
            <person name="Bennetzen J.L."/>
            <person name="Choi D."/>
        </authorList>
    </citation>
    <scope>NUCLEOTIDE SEQUENCE [LARGE SCALE GENOMIC DNA]</scope>
    <source>
        <strain evidence="7">cv. PBC81</strain>
    </source>
</reference>
<dbReference type="InterPro" id="IPR003653">
    <property type="entry name" value="Peptidase_C48_C"/>
</dbReference>
<proteinExistence type="inferred from homology"/>
<feature type="region of interest" description="Disordered" evidence="4">
    <location>
        <begin position="132"/>
        <end position="156"/>
    </location>
</feature>
<reference evidence="6 7" key="1">
    <citation type="journal article" date="2017" name="Genome Biol.">
        <title>New reference genome sequences of hot pepper reveal the massive evolution of plant disease-resistance genes by retroduplication.</title>
        <authorList>
            <person name="Kim S."/>
            <person name="Park J."/>
            <person name="Yeom S.I."/>
            <person name="Kim Y.M."/>
            <person name="Seo E."/>
            <person name="Kim K.T."/>
            <person name="Kim M.S."/>
            <person name="Lee J.M."/>
            <person name="Cheong K."/>
            <person name="Shin H.S."/>
            <person name="Kim S.B."/>
            <person name="Han K."/>
            <person name="Lee J."/>
            <person name="Park M."/>
            <person name="Lee H.A."/>
            <person name="Lee H.Y."/>
            <person name="Lee Y."/>
            <person name="Oh S."/>
            <person name="Lee J.H."/>
            <person name="Choi E."/>
            <person name="Choi E."/>
            <person name="Lee S.E."/>
            <person name="Jeon J."/>
            <person name="Kim H."/>
            <person name="Choi G."/>
            <person name="Song H."/>
            <person name="Lee J."/>
            <person name="Lee S.C."/>
            <person name="Kwon J.K."/>
            <person name="Lee H.Y."/>
            <person name="Koo N."/>
            <person name="Hong Y."/>
            <person name="Kim R.W."/>
            <person name="Kang W.H."/>
            <person name="Huh J.H."/>
            <person name="Kang B.C."/>
            <person name="Yang T.J."/>
            <person name="Lee Y.H."/>
            <person name="Bennetzen J.L."/>
            <person name="Choi D."/>
        </authorList>
    </citation>
    <scope>NUCLEOTIDE SEQUENCE [LARGE SCALE GENOMIC DNA]</scope>
    <source>
        <strain evidence="7">cv. PBC81</strain>
    </source>
</reference>
<keyword evidence="2" id="KW-0645">Protease</keyword>
<keyword evidence="7" id="KW-1185">Reference proteome</keyword>
<dbReference type="PANTHER" id="PTHR33022:SF13">
    <property type="entry name" value="UBIQUITIN-LIKE PROTEASE FAMILY PROFILE DOMAIN-CONTAINING PROTEIN"/>
    <property type="match status" value="1"/>
</dbReference>
<keyword evidence="3" id="KW-0378">Hydrolase</keyword>
<dbReference type="GO" id="GO:0008234">
    <property type="term" value="F:cysteine-type peptidase activity"/>
    <property type="evidence" value="ECO:0007669"/>
    <property type="project" value="InterPro"/>
</dbReference>
<dbReference type="Pfam" id="PF02902">
    <property type="entry name" value="Peptidase_C48"/>
    <property type="match status" value="1"/>
</dbReference>
<dbReference type="Proteomes" id="UP000224567">
    <property type="component" value="Unassembled WGS sequence"/>
</dbReference>
<comment type="similarity">
    <text evidence="1">Belongs to the peptidase C48 family.</text>
</comment>
<evidence type="ECO:0000259" key="5">
    <source>
        <dbReference type="Pfam" id="PF02902"/>
    </source>
</evidence>
<evidence type="ECO:0000313" key="6">
    <source>
        <dbReference type="EMBL" id="PHT52887.1"/>
    </source>
</evidence>
<feature type="compositionally biased region" description="Basic and acidic residues" evidence="4">
    <location>
        <begin position="136"/>
        <end position="149"/>
    </location>
</feature>
<protein>
    <recommendedName>
        <fullName evidence="5">Ubiquitin-like protease family profile domain-containing protein</fullName>
    </recommendedName>
</protein>
<feature type="region of interest" description="Disordered" evidence="4">
    <location>
        <begin position="356"/>
        <end position="377"/>
    </location>
</feature>
<dbReference type="InterPro" id="IPR038765">
    <property type="entry name" value="Papain-like_cys_pep_sf"/>
</dbReference>
<comment type="caution">
    <text evidence="6">The sequence shown here is derived from an EMBL/GenBank/DDBJ whole genome shotgun (WGS) entry which is preliminary data.</text>
</comment>
<evidence type="ECO:0000313" key="7">
    <source>
        <dbReference type="Proteomes" id="UP000224567"/>
    </source>
</evidence>
<gene>
    <name evidence="6" type="ORF">CQW23_07349</name>
</gene>
<organism evidence="6 7">
    <name type="scientific">Capsicum baccatum</name>
    <name type="common">Peruvian pepper</name>
    <dbReference type="NCBI Taxonomy" id="33114"/>
    <lineage>
        <taxon>Eukaryota</taxon>
        <taxon>Viridiplantae</taxon>
        <taxon>Streptophyta</taxon>
        <taxon>Embryophyta</taxon>
        <taxon>Tracheophyta</taxon>
        <taxon>Spermatophyta</taxon>
        <taxon>Magnoliopsida</taxon>
        <taxon>eudicotyledons</taxon>
        <taxon>Gunneridae</taxon>
        <taxon>Pentapetalae</taxon>
        <taxon>asterids</taxon>
        <taxon>lamiids</taxon>
        <taxon>Solanales</taxon>
        <taxon>Solanaceae</taxon>
        <taxon>Solanoideae</taxon>
        <taxon>Capsiceae</taxon>
        <taxon>Capsicum</taxon>
    </lineage>
</organism>
<evidence type="ECO:0000256" key="1">
    <source>
        <dbReference type="ARBA" id="ARBA00005234"/>
    </source>
</evidence>
<dbReference type="GO" id="GO:0006508">
    <property type="term" value="P:proteolysis"/>
    <property type="evidence" value="ECO:0007669"/>
    <property type="project" value="UniProtKB-KW"/>
</dbReference>
<sequence length="377" mass="42134">MADDVADVSVMAADMAAGVGEEYVTLTQKGFKILLFSGFRGPDDKYISDLLIWFPTDYSSIAIGQLCVASDKIPRATDSSVLMVPTDYSSIATDNVAPKRKKIESSLSKGTSTAAQLHPPLYELALQALSQSGAEDNEHGEEKSFKRDNPNANSPSVEELVKTFSIDRYPAWAFEAIPYLRQQVNNEEGVSCPRILRWLSAKTDKNAKFLDLFNPPKESARLKDYSEWIADGLLKHHAGRKQNDECYKVNESSLGFDMFDFIVAHLGMKNWFYLMSQTQTCWNDEDKMANPFDVQYVDGIAQQTIGSLDCGPFVVAYAEYLSDRLQVPNDGLDAGLLHKTYAALLWKYGEAKAQKSYATDVKDPRRPKPNFIALDEE</sequence>
<evidence type="ECO:0000256" key="3">
    <source>
        <dbReference type="ARBA" id="ARBA00022801"/>
    </source>
</evidence>
<evidence type="ECO:0000256" key="2">
    <source>
        <dbReference type="ARBA" id="ARBA00022670"/>
    </source>
</evidence>
<dbReference type="EMBL" id="MLFT02000003">
    <property type="protein sequence ID" value="PHT52887.1"/>
    <property type="molecule type" value="Genomic_DNA"/>
</dbReference>
<dbReference type="AlphaFoldDB" id="A0A2G2X5Z2"/>
<feature type="domain" description="Ubiquitin-like protease family profile" evidence="5">
    <location>
        <begin position="273"/>
        <end position="329"/>
    </location>
</feature>
<accession>A0A2G2X5Z2</accession>
<evidence type="ECO:0000256" key="4">
    <source>
        <dbReference type="SAM" id="MobiDB-lite"/>
    </source>
</evidence>
<dbReference type="OrthoDB" id="1930729at2759"/>
<name>A0A2G2X5Z2_CAPBA</name>